<organism evidence="2 3">
    <name type="scientific">Entotheonella factor</name>
    <dbReference type="NCBI Taxonomy" id="1429438"/>
    <lineage>
        <taxon>Bacteria</taxon>
        <taxon>Pseudomonadati</taxon>
        <taxon>Nitrospinota/Tectimicrobiota group</taxon>
        <taxon>Candidatus Tectimicrobiota</taxon>
        <taxon>Candidatus Entotheonellia</taxon>
        <taxon>Candidatus Entotheonellales</taxon>
        <taxon>Candidatus Entotheonellaceae</taxon>
        <taxon>Candidatus Entotheonella</taxon>
    </lineage>
</organism>
<feature type="chain" id="PRO_5004844583" evidence="1">
    <location>
        <begin position="25"/>
        <end position="331"/>
    </location>
</feature>
<sequence length="331" mass="36645">MEKSMLPVRLAAFLVWMMPLSDWASSQPAGSVEGKTFVITGGFCEVTTNTATYELNYSHGTNDWNCRGIEEHEGGIRRTLTITINAQLRADLDPSSHQEDCADAGGIYEGGACWFKGRRGESCHEACERNYFVYDRATATYAGSSKDGGTLSACRSITRAFGDRAPFNNSGSDKNRFLGCAYTPYWGSWYRLGPTRADAKHERLARYCACRRFTCESPLVLDGEESCWYYGAAGRSCNDECRKRRLVYDEATATQAGSARDGGTLENCDRVAELFGLPEAIDRNTISGDIGSCGCGYWTIAAEVWRLNAHHTTASGSNRRFRRFCACETPY</sequence>
<evidence type="ECO:0000313" key="2">
    <source>
        <dbReference type="EMBL" id="ETW92583.1"/>
    </source>
</evidence>
<feature type="signal peptide" evidence="1">
    <location>
        <begin position="1"/>
        <end position="24"/>
    </location>
</feature>
<proteinExistence type="predicted"/>
<name>W4L3A0_ENTF1</name>
<dbReference type="AlphaFoldDB" id="W4L3A0"/>
<gene>
    <name evidence="2" type="ORF">ETSY1_43030</name>
</gene>
<evidence type="ECO:0000256" key="1">
    <source>
        <dbReference type="SAM" id="SignalP"/>
    </source>
</evidence>
<comment type="caution">
    <text evidence="2">The sequence shown here is derived from an EMBL/GenBank/DDBJ whole genome shotgun (WGS) entry which is preliminary data.</text>
</comment>
<dbReference type="HOGENOM" id="CLU_777754_0_0_7"/>
<reference evidence="2 3" key="1">
    <citation type="journal article" date="2014" name="Nature">
        <title>An environmental bacterial taxon with a large and distinct metabolic repertoire.</title>
        <authorList>
            <person name="Wilson M.C."/>
            <person name="Mori T."/>
            <person name="Ruckert C."/>
            <person name="Uria A.R."/>
            <person name="Helf M.J."/>
            <person name="Takada K."/>
            <person name="Gernert C."/>
            <person name="Steffens U.A."/>
            <person name="Heycke N."/>
            <person name="Schmitt S."/>
            <person name="Rinke C."/>
            <person name="Helfrich E.J."/>
            <person name="Brachmann A.O."/>
            <person name="Gurgui C."/>
            <person name="Wakimoto T."/>
            <person name="Kracht M."/>
            <person name="Crusemann M."/>
            <person name="Hentschel U."/>
            <person name="Abe I."/>
            <person name="Matsunaga S."/>
            <person name="Kalinowski J."/>
            <person name="Takeyama H."/>
            <person name="Piel J."/>
        </authorList>
    </citation>
    <scope>NUCLEOTIDE SEQUENCE [LARGE SCALE GENOMIC DNA]</scope>
    <source>
        <strain evidence="3">TSY1</strain>
    </source>
</reference>
<dbReference type="Proteomes" id="UP000019141">
    <property type="component" value="Unassembled WGS sequence"/>
</dbReference>
<accession>W4L3A0</accession>
<evidence type="ECO:0000313" key="3">
    <source>
        <dbReference type="Proteomes" id="UP000019141"/>
    </source>
</evidence>
<dbReference type="EMBL" id="AZHW01001434">
    <property type="protein sequence ID" value="ETW92583.1"/>
    <property type="molecule type" value="Genomic_DNA"/>
</dbReference>
<protein>
    <submittedName>
        <fullName evidence="2">Uncharacterized protein</fullName>
    </submittedName>
</protein>
<keyword evidence="1" id="KW-0732">Signal</keyword>
<keyword evidence="3" id="KW-1185">Reference proteome</keyword>